<reference evidence="3" key="1">
    <citation type="submission" date="2020-12" db="EMBL/GenBank/DDBJ databases">
        <title>Geomonas sp. Red875, isolated from river sediment.</title>
        <authorList>
            <person name="Xu Z."/>
            <person name="Zhang Z."/>
            <person name="Masuda Y."/>
            <person name="Itoh H."/>
            <person name="Senoo K."/>
        </authorList>
    </citation>
    <scope>NUCLEOTIDE SEQUENCE</scope>
    <source>
        <strain evidence="3">Red875</strain>
    </source>
</reference>
<comment type="caution">
    <text evidence="3">The sequence shown here is derived from an EMBL/GenBank/DDBJ whole genome shotgun (WGS) entry which is preliminary data.</text>
</comment>
<dbReference type="CDD" id="cd00293">
    <property type="entry name" value="USP-like"/>
    <property type="match status" value="1"/>
</dbReference>
<dbReference type="Gene3D" id="3.40.50.620">
    <property type="entry name" value="HUPs"/>
    <property type="match status" value="1"/>
</dbReference>
<protein>
    <submittedName>
        <fullName evidence="3">Universal stress protein</fullName>
    </submittedName>
</protein>
<dbReference type="SUPFAM" id="SSF52402">
    <property type="entry name" value="Adenine nucleotide alpha hydrolases-like"/>
    <property type="match status" value="1"/>
</dbReference>
<dbReference type="InterPro" id="IPR014729">
    <property type="entry name" value="Rossmann-like_a/b/a_fold"/>
</dbReference>
<evidence type="ECO:0000313" key="3">
    <source>
        <dbReference type="EMBL" id="MBJ6723839.1"/>
    </source>
</evidence>
<evidence type="ECO:0000259" key="2">
    <source>
        <dbReference type="Pfam" id="PF00582"/>
    </source>
</evidence>
<dbReference type="Pfam" id="PF00582">
    <property type="entry name" value="Usp"/>
    <property type="match status" value="1"/>
</dbReference>
<evidence type="ECO:0000256" key="1">
    <source>
        <dbReference type="ARBA" id="ARBA00008791"/>
    </source>
</evidence>
<organism evidence="3 4">
    <name type="scientific">Geomesophilobacter sediminis</name>
    <dbReference type="NCBI Taxonomy" id="2798584"/>
    <lineage>
        <taxon>Bacteria</taxon>
        <taxon>Pseudomonadati</taxon>
        <taxon>Thermodesulfobacteriota</taxon>
        <taxon>Desulfuromonadia</taxon>
        <taxon>Geobacterales</taxon>
        <taxon>Geobacteraceae</taxon>
        <taxon>Geomesophilobacter</taxon>
    </lineage>
</organism>
<name>A0A8J7LTV4_9BACT</name>
<dbReference type="AlphaFoldDB" id="A0A8J7LTV4"/>
<comment type="similarity">
    <text evidence="1">Belongs to the universal stress protein A family.</text>
</comment>
<evidence type="ECO:0000313" key="4">
    <source>
        <dbReference type="Proteomes" id="UP000636888"/>
    </source>
</evidence>
<accession>A0A8J7LTV4</accession>
<feature type="domain" description="UspA" evidence="2">
    <location>
        <begin position="5"/>
        <end position="148"/>
    </location>
</feature>
<dbReference type="PANTHER" id="PTHR46268">
    <property type="entry name" value="STRESS RESPONSE PROTEIN NHAX"/>
    <property type="match status" value="1"/>
</dbReference>
<dbReference type="RefSeq" id="WP_199382685.1">
    <property type="nucleotide sequence ID" value="NZ_JAEMHM010000003.1"/>
</dbReference>
<dbReference type="EMBL" id="JAEMHM010000003">
    <property type="protein sequence ID" value="MBJ6723839.1"/>
    <property type="molecule type" value="Genomic_DNA"/>
</dbReference>
<dbReference type="InterPro" id="IPR006016">
    <property type="entry name" value="UspA"/>
</dbReference>
<dbReference type="Proteomes" id="UP000636888">
    <property type="component" value="Unassembled WGS sequence"/>
</dbReference>
<keyword evidence="4" id="KW-1185">Reference proteome</keyword>
<gene>
    <name evidence="3" type="ORF">JFN93_03880</name>
</gene>
<proteinExistence type="inferred from homology"/>
<dbReference type="PANTHER" id="PTHR46268:SF6">
    <property type="entry name" value="UNIVERSAL STRESS PROTEIN UP12"/>
    <property type="match status" value="1"/>
</dbReference>
<sequence length="156" mass="17951">MDDLKNILIVSRMTPYCREAVEMGLMFAKRFQARLFVLYIPKFIVDMEAVNAPDLSLDKDAKTYRTVQEQAKEELDKALRADLTSDVPVKTMVRNGSPVEEIAKVVKEEQIDLMIMVANQEGRLEHLLFGQESDAIIRSLPCSTLLVKKDFTERRW</sequence>